<reference evidence="1" key="1">
    <citation type="journal article" date="2021" name="bioRxiv">
        <title>Unraveling nitrogen, sulfur and carbon metabolic pathways and microbial community transcriptional responses to substrate deprivation and toxicity stresses in a bioreactor mimicking anoxic brackish coastal sediment conditions.</title>
        <authorList>
            <person name="Martins P.D."/>
            <person name="Echeveste M.J."/>
            <person name="Arshad A."/>
            <person name="Kurth J."/>
            <person name="Ouboter H."/>
            <person name="Jetten M.S.M."/>
            <person name="Welte C.U."/>
        </authorList>
    </citation>
    <scope>NUCLEOTIDE SEQUENCE</scope>
    <source>
        <strain evidence="1">MAG_39</strain>
    </source>
</reference>
<reference evidence="1" key="2">
    <citation type="submission" date="2021-08" db="EMBL/GenBank/DDBJ databases">
        <authorList>
            <person name="Dalcin Martins P."/>
        </authorList>
    </citation>
    <scope>NUCLEOTIDE SEQUENCE</scope>
    <source>
        <strain evidence="1">MAG_39</strain>
    </source>
</reference>
<proteinExistence type="predicted"/>
<evidence type="ECO:0000313" key="1">
    <source>
        <dbReference type="EMBL" id="MBZ0156830.1"/>
    </source>
</evidence>
<protein>
    <submittedName>
        <fullName evidence="1">DsrE family protein</fullName>
    </submittedName>
</protein>
<accession>A0A953JD08</accession>
<gene>
    <name evidence="1" type="ORF">K8I29_11560</name>
</gene>
<dbReference type="InterPro" id="IPR003787">
    <property type="entry name" value="Sulphur_relay_DsrE/F-like"/>
</dbReference>
<dbReference type="Pfam" id="PF02635">
    <property type="entry name" value="DsrE"/>
    <property type="match status" value="1"/>
</dbReference>
<dbReference type="Gene3D" id="3.40.1260.10">
    <property type="entry name" value="DsrEFH-like"/>
    <property type="match status" value="1"/>
</dbReference>
<dbReference type="AlphaFoldDB" id="A0A953JD08"/>
<evidence type="ECO:0000313" key="2">
    <source>
        <dbReference type="Proteomes" id="UP000705867"/>
    </source>
</evidence>
<sequence>MGKLTIGCFSSLVGSVSLDFAVKLSDAAVQKGHKVDLWLSGNGTMLAKKGQKAFKDYSHLAKKVQELIATGNFQVTACEACAEARGYHKDDTMEGVKRFSMDWYLASTFSADRVLHIGGD</sequence>
<name>A0A953JD08_9BACT</name>
<dbReference type="PANTHER" id="PTHR34874:SF1">
    <property type="entry name" value="PROTEIN YCHN"/>
    <property type="match status" value="1"/>
</dbReference>
<organism evidence="1 2">
    <name type="scientific">Candidatus Nitrobium versatile</name>
    <dbReference type="NCBI Taxonomy" id="2884831"/>
    <lineage>
        <taxon>Bacteria</taxon>
        <taxon>Pseudomonadati</taxon>
        <taxon>Nitrospirota</taxon>
        <taxon>Nitrospiria</taxon>
        <taxon>Nitrospirales</taxon>
        <taxon>Nitrospiraceae</taxon>
        <taxon>Candidatus Nitrobium</taxon>
    </lineage>
</organism>
<dbReference type="InterPro" id="IPR027396">
    <property type="entry name" value="DsrEFH-like"/>
</dbReference>
<dbReference type="EMBL" id="JAIOIV010000092">
    <property type="protein sequence ID" value="MBZ0156830.1"/>
    <property type="molecule type" value="Genomic_DNA"/>
</dbReference>
<dbReference type="PANTHER" id="PTHR34874">
    <property type="entry name" value="PROTEIN YCHN"/>
    <property type="match status" value="1"/>
</dbReference>
<comment type="caution">
    <text evidence="1">The sequence shown here is derived from an EMBL/GenBank/DDBJ whole genome shotgun (WGS) entry which is preliminary data.</text>
</comment>
<dbReference type="SUPFAM" id="SSF75169">
    <property type="entry name" value="DsrEFH-like"/>
    <property type="match status" value="1"/>
</dbReference>
<dbReference type="GO" id="GO:0005829">
    <property type="term" value="C:cytosol"/>
    <property type="evidence" value="ECO:0007669"/>
    <property type="project" value="TreeGrafter"/>
</dbReference>
<dbReference type="Proteomes" id="UP000705867">
    <property type="component" value="Unassembled WGS sequence"/>
</dbReference>